<keyword evidence="6" id="KW-0227">DNA damage</keyword>
<evidence type="ECO:0000313" key="16">
    <source>
        <dbReference type="EMBL" id="QSZ68157.1"/>
    </source>
</evidence>
<evidence type="ECO:0000256" key="13">
    <source>
        <dbReference type="ARBA" id="ARBA00033999"/>
    </source>
</evidence>
<protein>
    <recommendedName>
        <fullName evidence="4">Deoxyribodipyrimidine photo-lyase</fullName>
        <ecNumber evidence="3">4.1.99.3</ecNumber>
    </recommendedName>
    <alternativeName>
        <fullName evidence="12">DNA photolyase</fullName>
    </alternativeName>
</protein>
<evidence type="ECO:0000256" key="9">
    <source>
        <dbReference type="ARBA" id="ARBA00023125"/>
    </source>
</evidence>
<dbReference type="FunFam" id="1.10.579.10:FF:000002">
    <property type="entry name" value="Deoxyribodipyrimidine photolyase"/>
    <property type="match status" value="1"/>
</dbReference>
<evidence type="ECO:0000256" key="11">
    <source>
        <dbReference type="ARBA" id="ARBA00023239"/>
    </source>
</evidence>
<dbReference type="KEGG" id="maqe:RJ40_11965"/>
<dbReference type="InterPro" id="IPR036134">
    <property type="entry name" value="Crypto/Photolyase_FAD-like_sf"/>
</dbReference>
<dbReference type="InterPro" id="IPR014729">
    <property type="entry name" value="Rossmann-like_a/b/a_fold"/>
</dbReference>
<dbReference type="GeneID" id="76425095"/>
<dbReference type="SUPFAM" id="SSF48173">
    <property type="entry name" value="Cryptochrome/photolyase FAD-binding domain"/>
    <property type="match status" value="1"/>
</dbReference>
<keyword evidence="5" id="KW-0285">Flavoprotein</keyword>
<evidence type="ECO:0000256" key="10">
    <source>
        <dbReference type="ARBA" id="ARBA00023204"/>
    </source>
</evidence>
<dbReference type="Proteomes" id="UP001042704">
    <property type="component" value="Chromosome"/>
</dbReference>
<dbReference type="AlphaFoldDB" id="A0A8A3S7A2"/>
<evidence type="ECO:0000256" key="5">
    <source>
        <dbReference type="ARBA" id="ARBA00022630"/>
    </source>
</evidence>
<evidence type="ECO:0000256" key="3">
    <source>
        <dbReference type="ARBA" id="ARBA00013149"/>
    </source>
</evidence>
<evidence type="ECO:0000256" key="12">
    <source>
        <dbReference type="ARBA" id="ARBA00031671"/>
    </source>
</evidence>
<dbReference type="Gene3D" id="3.40.50.620">
    <property type="entry name" value="HUPs"/>
    <property type="match status" value="1"/>
</dbReference>
<evidence type="ECO:0000256" key="7">
    <source>
        <dbReference type="ARBA" id="ARBA00022827"/>
    </source>
</evidence>
<dbReference type="PROSITE" id="PS51645">
    <property type="entry name" value="PHR_CRY_ALPHA_BETA"/>
    <property type="match status" value="1"/>
</dbReference>
<dbReference type="InterPro" id="IPR032673">
    <property type="entry name" value="DNA_photolyase_2_CS"/>
</dbReference>
<reference evidence="16" key="2">
    <citation type="submission" date="2019-02" db="EMBL/GenBank/DDBJ databases">
        <authorList>
            <person name="Chen S.-C."/>
            <person name="Chien H.-H."/>
            <person name="Lai M.-C."/>
        </authorList>
    </citation>
    <scope>NUCLEOTIDE SEQUENCE</scope>
    <source>
        <strain evidence="16">N2F9704</strain>
    </source>
</reference>
<gene>
    <name evidence="16" type="ORF">RJ40_11965</name>
</gene>
<reference evidence="16" key="1">
    <citation type="journal article" date="2001" name="Int. J. Syst. Evol. Microbiol.">
        <title>Methanofollis aquaemaris sp. nov., a methanogen isolated from an aquaculture fish pond.</title>
        <authorList>
            <person name="Lai M.C."/>
            <person name="Chen S.C."/>
        </authorList>
    </citation>
    <scope>NUCLEOTIDE SEQUENCE</scope>
    <source>
        <strain evidence="16">N2F9704</strain>
    </source>
</reference>
<comment type="similarity">
    <text evidence="2">Belongs to the DNA photolyase class-2 family.</text>
</comment>
<evidence type="ECO:0000256" key="14">
    <source>
        <dbReference type="ARBA" id="ARBA00053026"/>
    </source>
</evidence>
<evidence type="ECO:0000313" key="17">
    <source>
        <dbReference type="Proteomes" id="UP001042704"/>
    </source>
</evidence>
<evidence type="ECO:0000256" key="1">
    <source>
        <dbReference type="ARBA" id="ARBA00001974"/>
    </source>
</evidence>
<comment type="catalytic activity">
    <reaction evidence="13">
        <text>cyclobutadipyrimidine (in DNA) = 2 pyrimidine residues (in DNA).</text>
        <dbReference type="EC" id="4.1.99.3"/>
    </reaction>
</comment>
<keyword evidence="7" id="KW-0274">FAD</keyword>
<comment type="cofactor">
    <cofactor evidence="14">
        <name>coenzyme F420-(gamma-Glu)n</name>
        <dbReference type="ChEBI" id="CHEBI:133980"/>
    </cofactor>
</comment>
<dbReference type="PROSITE" id="PS01084">
    <property type="entry name" value="DNA_PHOTOLYASES_2_2"/>
    <property type="match status" value="1"/>
</dbReference>
<dbReference type="PANTHER" id="PTHR10211">
    <property type="entry name" value="DEOXYRIBODIPYRIMIDINE PHOTOLYASE"/>
    <property type="match status" value="1"/>
</dbReference>
<dbReference type="InterPro" id="IPR052219">
    <property type="entry name" value="Photolyase_Class-2"/>
</dbReference>
<feature type="domain" description="Photolyase/cryptochrome alpha/beta" evidence="15">
    <location>
        <begin position="14"/>
        <end position="142"/>
    </location>
</feature>
<organism evidence="16 17">
    <name type="scientific">Methanofollis aquaemaris</name>
    <dbReference type="NCBI Taxonomy" id="126734"/>
    <lineage>
        <taxon>Archaea</taxon>
        <taxon>Methanobacteriati</taxon>
        <taxon>Methanobacteriota</taxon>
        <taxon>Stenosarchaea group</taxon>
        <taxon>Methanomicrobia</taxon>
        <taxon>Methanomicrobiales</taxon>
        <taxon>Methanomicrobiaceae</taxon>
        <taxon>Methanofollis</taxon>
    </lineage>
</organism>
<dbReference type="RefSeq" id="WP_265581100.1">
    <property type="nucleotide sequence ID" value="NZ_CP036172.1"/>
</dbReference>
<comment type="cofactor">
    <cofactor evidence="1">
        <name>FAD</name>
        <dbReference type="ChEBI" id="CHEBI:57692"/>
    </cofactor>
</comment>
<evidence type="ECO:0000256" key="4">
    <source>
        <dbReference type="ARBA" id="ARBA00014046"/>
    </source>
</evidence>
<dbReference type="Gene3D" id="1.25.40.80">
    <property type="match status" value="1"/>
</dbReference>
<keyword evidence="10" id="KW-0234">DNA repair</keyword>
<keyword evidence="8" id="KW-0157">Chromophore</keyword>
<proteinExistence type="inferred from homology"/>
<keyword evidence="17" id="KW-1185">Reference proteome</keyword>
<dbReference type="Gene3D" id="1.10.579.10">
    <property type="entry name" value="DNA Cyclobutane Dipyrimidine Photolyase, subunit A, domain 3"/>
    <property type="match status" value="1"/>
</dbReference>
<dbReference type="SUPFAM" id="SSF52425">
    <property type="entry name" value="Cryptochrome/photolyase, N-terminal domain"/>
    <property type="match status" value="1"/>
</dbReference>
<evidence type="ECO:0000259" key="15">
    <source>
        <dbReference type="PROSITE" id="PS51645"/>
    </source>
</evidence>
<dbReference type="GO" id="GO:0003677">
    <property type="term" value="F:DNA binding"/>
    <property type="evidence" value="ECO:0007669"/>
    <property type="project" value="UniProtKB-KW"/>
</dbReference>
<dbReference type="GO" id="GO:0003904">
    <property type="term" value="F:deoxyribodipyrimidine photo-lyase activity"/>
    <property type="evidence" value="ECO:0007669"/>
    <property type="project" value="UniProtKB-EC"/>
</dbReference>
<keyword evidence="11" id="KW-0456">Lyase</keyword>
<dbReference type="InterPro" id="IPR036155">
    <property type="entry name" value="Crypto/Photolyase_N_sf"/>
</dbReference>
<evidence type="ECO:0000256" key="2">
    <source>
        <dbReference type="ARBA" id="ARBA00006409"/>
    </source>
</evidence>
<evidence type="ECO:0000256" key="6">
    <source>
        <dbReference type="ARBA" id="ARBA00022763"/>
    </source>
</evidence>
<dbReference type="PANTHER" id="PTHR10211:SF0">
    <property type="entry name" value="DEOXYRIBODIPYRIMIDINE PHOTO-LYASE"/>
    <property type="match status" value="1"/>
</dbReference>
<dbReference type="EMBL" id="CP036172">
    <property type="protein sequence ID" value="QSZ68157.1"/>
    <property type="molecule type" value="Genomic_DNA"/>
</dbReference>
<accession>A0A8A3S7A2</accession>
<dbReference type="GO" id="GO:0000719">
    <property type="term" value="P:photoreactive repair"/>
    <property type="evidence" value="ECO:0007669"/>
    <property type="project" value="TreeGrafter"/>
</dbReference>
<keyword evidence="9" id="KW-0238">DNA-binding</keyword>
<evidence type="ECO:0000256" key="8">
    <source>
        <dbReference type="ARBA" id="ARBA00022991"/>
    </source>
</evidence>
<name>A0A8A3S7A2_9EURY</name>
<dbReference type="Pfam" id="PF00875">
    <property type="entry name" value="DNA_photolyase"/>
    <property type="match status" value="1"/>
</dbReference>
<dbReference type="InterPro" id="IPR006050">
    <property type="entry name" value="DNA_photolyase_N"/>
</dbReference>
<sequence length="443" mass="49463">MLRRLNRHPPAEGEHVLYRMQASQRAEGNPALEYAVAEANRRALPLLVCFCLDPRGEGRQARHLGFMLEGLAETGAHLADRGIAFLVGAGPPHEVVAALGEEAALVVADRGYLHGQAEDRALLAERLAVPLVEVEGEVVVPVETASQKEEWSAATFRRRIARHLEPFPAPQAQRAVRVRSADDGNHETLRLDRPDALLRTLGAAEDAGPAAFTGGLTEARRLLDRFVRERLGRYANERNDPNADVLSCMSPYLHFGQISPLEVARRVRAVGGTDAAAYLEELVVRRELSMNFVRYNPAYASPDCLPAWAATTLADHAGDPREYEYALADLEAAATHDPYWNAAQRELLGTGKMHGYMRMYWGKKVLEWSSTPEEAYHALLTLNNRYELDGRDPNGYAGVAWCFGKHDRAWKERPVFGKVRYMNARGLRRKFDADRYAARFGEE</sequence>
<dbReference type="EC" id="4.1.99.3" evidence="3"/>